<name>A0A6J7KVF7_9ZZZZ</name>
<proteinExistence type="predicted"/>
<dbReference type="EMBL" id="CAFBNE010000075">
    <property type="protein sequence ID" value="CAB4960408.1"/>
    <property type="molecule type" value="Genomic_DNA"/>
</dbReference>
<organism evidence="2">
    <name type="scientific">freshwater metagenome</name>
    <dbReference type="NCBI Taxonomy" id="449393"/>
    <lineage>
        <taxon>unclassified sequences</taxon>
        <taxon>metagenomes</taxon>
        <taxon>ecological metagenomes</taxon>
    </lineage>
</organism>
<evidence type="ECO:0000256" key="1">
    <source>
        <dbReference type="SAM" id="Phobius"/>
    </source>
</evidence>
<evidence type="ECO:0000313" key="2">
    <source>
        <dbReference type="EMBL" id="CAB4960408.1"/>
    </source>
</evidence>
<keyword evidence="1" id="KW-0472">Membrane</keyword>
<dbReference type="Gene3D" id="1.20.1440.20">
    <property type="entry name" value="LemA-like domain"/>
    <property type="match status" value="1"/>
</dbReference>
<dbReference type="InterPro" id="IPR023353">
    <property type="entry name" value="LemA-like_dom_sf"/>
</dbReference>
<feature type="transmembrane region" description="Helical" evidence="1">
    <location>
        <begin position="6"/>
        <end position="24"/>
    </location>
</feature>
<keyword evidence="1" id="KW-1133">Transmembrane helix</keyword>
<keyword evidence="1" id="KW-0812">Transmembrane</keyword>
<dbReference type="AlphaFoldDB" id="A0A6J7KVF7"/>
<accession>A0A6J7KVF7</accession>
<reference evidence="2" key="1">
    <citation type="submission" date="2020-05" db="EMBL/GenBank/DDBJ databases">
        <authorList>
            <person name="Chiriac C."/>
            <person name="Salcher M."/>
            <person name="Ghai R."/>
            <person name="Kavagutti S V."/>
        </authorList>
    </citation>
    <scope>NUCLEOTIDE SEQUENCE</scope>
</reference>
<gene>
    <name evidence="2" type="ORF">UFOPK3772_02164</name>
</gene>
<sequence>MNPVILWLIGIFVVLLGWYLSSTAGRLDRLHRKIDISRLALDAQLLRRSSVALELSSSGILDPATSILLADAAHRARTASDVDDAARSRAESNLTAALDAALEYPDDVAEVRSDPAGAELLDELDAAIRRVELSRRFLNDAVRACRQVRGQRAARWFWLAGRAALPLSWEMDDTPPKGLGPR</sequence>
<protein>
    <submittedName>
        <fullName evidence="2">Unannotated protein</fullName>
    </submittedName>
</protein>
<dbReference type="SUPFAM" id="SSF140478">
    <property type="entry name" value="LemA-like"/>
    <property type="match status" value="1"/>
</dbReference>